<dbReference type="EMBL" id="ACXX02000009">
    <property type="protein sequence ID" value="EGD47055.1"/>
    <property type="molecule type" value="Genomic_DNA"/>
</dbReference>
<protein>
    <submittedName>
        <fullName evidence="2">Peptidase M23</fullName>
    </submittedName>
</protein>
<dbReference type="GO" id="GO:0004222">
    <property type="term" value="F:metalloendopeptidase activity"/>
    <property type="evidence" value="ECO:0007669"/>
    <property type="project" value="TreeGrafter"/>
</dbReference>
<dbReference type="Proteomes" id="UP000003860">
    <property type="component" value="Unassembled WGS sequence"/>
</dbReference>
<dbReference type="Pfam" id="PF01551">
    <property type="entry name" value="Peptidase_M23"/>
    <property type="match status" value="1"/>
</dbReference>
<evidence type="ECO:0000259" key="1">
    <source>
        <dbReference type="Pfam" id="PF01551"/>
    </source>
</evidence>
<dbReference type="AlphaFoldDB" id="F1TE89"/>
<dbReference type="SUPFAM" id="SSF51261">
    <property type="entry name" value="Duplicated hybrid motif"/>
    <property type="match status" value="1"/>
</dbReference>
<reference evidence="2" key="2">
    <citation type="submission" date="2011-01" db="EMBL/GenBank/DDBJ databases">
        <title>The Non-contiguous Finished genome of Clostridium papyrosolvens.</title>
        <authorList>
            <person name="Lucas S."/>
            <person name="Copeland A."/>
            <person name="Lapidus A."/>
            <person name="Cheng J.-F."/>
            <person name="Goodwin L."/>
            <person name="Pitluck S."/>
            <person name="Misra M."/>
            <person name="Chertkov O."/>
            <person name="Detter J.C."/>
            <person name="Han C."/>
            <person name="Tapia R."/>
            <person name="Land M."/>
            <person name="Hauser L."/>
            <person name="Kyrpides N."/>
            <person name="Ivanova N."/>
            <person name="Pagani I."/>
            <person name="Mouttaki H."/>
            <person name="He Z."/>
            <person name="Zhou J."/>
            <person name="Hemme C.L."/>
            <person name="Woyke T."/>
        </authorList>
    </citation>
    <scope>NUCLEOTIDE SEQUENCE [LARGE SCALE GENOMIC DNA]</scope>
    <source>
        <strain evidence="2">DSM 2782</strain>
    </source>
</reference>
<dbReference type="STRING" id="588581.Cpap_1447"/>
<gene>
    <name evidence="2" type="ORF">Cpap_1447</name>
</gene>
<accession>F1TE89</accession>
<name>F1TE89_9FIRM</name>
<dbReference type="InterPro" id="IPR050570">
    <property type="entry name" value="Cell_wall_metabolism_enzyme"/>
</dbReference>
<dbReference type="PANTHER" id="PTHR21666:SF270">
    <property type="entry name" value="MUREIN HYDROLASE ACTIVATOR ENVC"/>
    <property type="match status" value="1"/>
</dbReference>
<dbReference type="eggNOG" id="COG0739">
    <property type="taxonomic scope" value="Bacteria"/>
</dbReference>
<dbReference type="CDD" id="cd12797">
    <property type="entry name" value="M23_peptidase"/>
    <property type="match status" value="1"/>
</dbReference>
<proteinExistence type="predicted"/>
<keyword evidence="3" id="KW-1185">Reference proteome</keyword>
<sequence>MFASTLSTFAVTVSVGDDGTANFTNAKFYILGSSNVTTYTSSSGTTVSGSIYPNDLCTVLSATGTYWKVSYPTSNGSKTAYCNKSNILNNTSYCKRISMGENTTVYTKSDMSTHFGTVYTTDTIYMLSPISSGKAQIIYPTSGGYKIGWIYAATTSSSTWRYPMDNYYCTWSSSTNLSWGNYNSNSSGRNYHVGIDIYGTSGKVYAAATGTVAAVGFNSSNGNYVVVEHRIGSSTVYSFYAHLSSYSVSKGNSVSAGQQIGVAGKTGSAATGVHLHFAIIDSLNSDGGYYGYVTSFSGNKVTYSGRTFYNPNYVISYNALP</sequence>
<dbReference type="Gene3D" id="2.70.70.10">
    <property type="entry name" value="Glucose Permease (Domain IIA)"/>
    <property type="match status" value="1"/>
</dbReference>
<feature type="domain" description="M23ase beta-sheet core" evidence="1">
    <location>
        <begin position="191"/>
        <end position="280"/>
    </location>
</feature>
<evidence type="ECO:0000313" key="2">
    <source>
        <dbReference type="EMBL" id="EGD47055.1"/>
    </source>
</evidence>
<organism evidence="2 3">
    <name type="scientific">Ruminiclostridium papyrosolvens DSM 2782</name>
    <dbReference type="NCBI Taxonomy" id="588581"/>
    <lineage>
        <taxon>Bacteria</taxon>
        <taxon>Bacillati</taxon>
        <taxon>Bacillota</taxon>
        <taxon>Clostridia</taxon>
        <taxon>Eubacteriales</taxon>
        <taxon>Oscillospiraceae</taxon>
        <taxon>Ruminiclostridium</taxon>
    </lineage>
</organism>
<dbReference type="InterPro" id="IPR011055">
    <property type="entry name" value="Dup_hybrid_motif"/>
</dbReference>
<evidence type="ECO:0000313" key="3">
    <source>
        <dbReference type="Proteomes" id="UP000003860"/>
    </source>
</evidence>
<dbReference type="InterPro" id="IPR016047">
    <property type="entry name" value="M23ase_b-sheet_dom"/>
</dbReference>
<comment type="caution">
    <text evidence="2">The sequence shown here is derived from an EMBL/GenBank/DDBJ whole genome shotgun (WGS) entry which is preliminary data.</text>
</comment>
<dbReference type="PANTHER" id="PTHR21666">
    <property type="entry name" value="PEPTIDASE-RELATED"/>
    <property type="match status" value="1"/>
</dbReference>
<reference evidence="2" key="1">
    <citation type="submission" date="2009-07" db="EMBL/GenBank/DDBJ databases">
        <authorList>
            <consortium name="US DOE Joint Genome Institute (JGI-PGF)"/>
            <person name="Lucas S."/>
            <person name="Copeland A."/>
            <person name="Lapidus A."/>
            <person name="Glavina del Rio T."/>
            <person name="Tice H."/>
            <person name="Bruce D."/>
            <person name="Goodwin L."/>
            <person name="Pitluck S."/>
            <person name="Larimer F."/>
            <person name="Land M.L."/>
            <person name="Mouttaki H."/>
            <person name="He Z."/>
            <person name="Zhou J."/>
            <person name="Hemme C.L."/>
        </authorList>
    </citation>
    <scope>NUCLEOTIDE SEQUENCE</scope>
    <source>
        <strain evidence="2">DSM 2782</strain>
    </source>
</reference>